<evidence type="ECO:0000313" key="9">
    <source>
        <dbReference type="Proteomes" id="UP000799441"/>
    </source>
</evidence>
<keyword evidence="3" id="KW-0479">Metal-binding</keyword>
<organism evidence="8 9">
    <name type="scientific">Polychaeton citri CBS 116435</name>
    <dbReference type="NCBI Taxonomy" id="1314669"/>
    <lineage>
        <taxon>Eukaryota</taxon>
        <taxon>Fungi</taxon>
        <taxon>Dikarya</taxon>
        <taxon>Ascomycota</taxon>
        <taxon>Pezizomycotina</taxon>
        <taxon>Dothideomycetes</taxon>
        <taxon>Dothideomycetidae</taxon>
        <taxon>Capnodiales</taxon>
        <taxon>Capnodiaceae</taxon>
        <taxon>Polychaeton</taxon>
    </lineage>
</organism>
<comment type="similarity">
    <text evidence="2">Belongs to the cytochrome P450 family.</text>
</comment>
<evidence type="ECO:0000256" key="5">
    <source>
        <dbReference type="ARBA" id="ARBA00023004"/>
    </source>
</evidence>
<proteinExistence type="inferred from homology"/>
<keyword evidence="5" id="KW-0408">Iron</keyword>
<dbReference type="AlphaFoldDB" id="A0A9P4Q075"/>
<dbReference type="Gene3D" id="1.10.630.10">
    <property type="entry name" value="Cytochrome P450"/>
    <property type="match status" value="1"/>
</dbReference>
<accession>A0A9P4Q075</accession>
<keyword evidence="7" id="KW-0472">Membrane</keyword>
<dbReference type="PANTHER" id="PTHR24287:SF18">
    <property type="entry name" value="CYTOCHROME P450 MONOOXYGENASE APDE-RELATED"/>
    <property type="match status" value="1"/>
</dbReference>
<dbReference type="Pfam" id="PF00067">
    <property type="entry name" value="p450"/>
    <property type="match status" value="1"/>
</dbReference>
<comment type="caution">
    <text evidence="8">The sequence shown here is derived from an EMBL/GenBank/DDBJ whole genome shotgun (WGS) entry which is preliminary data.</text>
</comment>
<dbReference type="Proteomes" id="UP000799441">
    <property type="component" value="Unassembled WGS sequence"/>
</dbReference>
<feature type="transmembrane region" description="Helical" evidence="7">
    <location>
        <begin position="12"/>
        <end position="34"/>
    </location>
</feature>
<gene>
    <name evidence="8" type="ORF">K431DRAFT_334666</name>
</gene>
<evidence type="ECO:0000256" key="2">
    <source>
        <dbReference type="ARBA" id="ARBA00010617"/>
    </source>
</evidence>
<protein>
    <submittedName>
        <fullName evidence="8">Cytochrome P450</fullName>
    </submittedName>
</protein>
<dbReference type="PANTHER" id="PTHR24287">
    <property type="entry name" value="P450, PUTATIVE (EUROFUNG)-RELATED"/>
    <property type="match status" value="1"/>
</dbReference>
<comment type="cofactor">
    <cofactor evidence="1">
        <name>heme</name>
        <dbReference type="ChEBI" id="CHEBI:30413"/>
    </cofactor>
</comment>
<keyword evidence="4" id="KW-0560">Oxidoreductase</keyword>
<keyword evidence="6" id="KW-0503">Monooxygenase</keyword>
<dbReference type="OrthoDB" id="1470350at2759"/>
<dbReference type="GO" id="GO:0016712">
    <property type="term" value="F:oxidoreductase activity, acting on paired donors, with incorporation or reduction of molecular oxygen, reduced flavin or flavoprotein as one donor, and incorporation of one atom of oxygen"/>
    <property type="evidence" value="ECO:0007669"/>
    <property type="project" value="InterPro"/>
</dbReference>
<sequence length="487" mass="56443">MPGVKGITLGGAQLISLIALGSVVGIYFVSKLLGSIRNLQKTKKWHCGDLKKYPHWDPIWGIDWVFNISGAFKAHRWLSWMDQTWAAMGRKPFKACFLGMRMIYTSEMENMKAMSTSQWREFILEPIRVDNGAATPFMGRGISTADGEFWQHSRDIIKPYLERQAFANISRLKSFTEKMLDLIPTDVAVLIMIKFLDTSSEFLFGRTRDSLSHPEREDVMLAMVDIMRGARVRVTMGSFMFLHRDPQWYDSIRLVHKFMDEYIEEAFTERLERDLFPGKYAKKPERTDLLWDVTAKVKDRKLLRDQITAVWVPSNETTSINISNAIWCLARHPNVWRKLQEEVQGLGEENLTFSKLRGMQYLNWVVNETHRLMPNGIQMIRVGAHDTTLARGGRPDGNLLIFIEKGDVVHCNRYLLHRDPGFWGVDAAEFRPERWDGLRPLWWFVPHVMSMLETAYVLVRFYDTPYVPVMRVGPSNLNGVKVTVTSW</sequence>
<evidence type="ECO:0000256" key="1">
    <source>
        <dbReference type="ARBA" id="ARBA00001971"/>
    </source>
</evidence>
<dbReference type="GO" id="GO:0005506">
    <property type="term" value="F:iron ion binding"/>
    <property type="evidence" value="ECO:0007669"/>
    <property type="project" value="InterPro"/>
</dbReference>
<keyword evidence="7" id="KW-0812">Transmembrane</keyword>
<evidence type="ECO:0000256" key="7">
    <source>
        <dbReference type="SAM" id="Phobius"/>
    </source>
</evidence>
<dbReference type="SUPFAM" id="SSF48264">
    <property type="entry name" value="Cytochrome P450"/>
    <property type="match status" value="1"/>
</dbReference>
<evidence type="ECO:0000313" key="8">
    <source>
        <dbReference type="EMBL" id="KAF2717070.1"/>
    </source>
</evidence>
<dbReference type="GO" id="GO:0020037">
    <property type="term" value="F:heme binding"/>
    <property type="evidence" value="ECO:0007669"/>
    <property type="project" value="InterPro"/>
</dbReference>
<evidence type="ECO:0000256" key="6">
    <source>
        <dbReference type="ARBA" id="ARBA00023033"/>
    </source>
</evidence>
<dbReference type="PRINTS" id="PR01239">
    <property type="entry name" value="EP450IICYP52"/>
</dbReference>
<reference evidence="8" key="1">
    <citation type="journal article" date="2020" name="Stud. Mycol.">
        <title>101 Dothideomycetes genomes: a test case for predicting lifestyles and emergence of pathogens.</title>
        <authorList>
            <person name="Haridas S."/>
            <person name="Albert R."/>
            <person name="Binder M."/>
            <person name="Bloem J."/>
            <person name="Labutti K."/>
            <person name="Salamov A."/>
            <person name="Andreopoulos B."/>
            <person name="Baker S."/>
            <person name="Barry K."/>
            <person name="Bills G."/>
            <person name="Bluhm B."/>
            <person name="Cannon C."/>
            <person name="Castanera R."/>
            <person name="Culley D."/>
            <person name="Daum C."/>
            <person name="Ezra D."/>
            <person name="Gonzalez J."/>
            <person name="Henrissat B."/>
            <person name="Kuo A."/>
            <person name="Liang C."/>
            <person name="Lipzen A."/>
            <person name="Lutzoni F."/>
            <person name="Magnuson J."/>
            <person name="Mondo S."/>
            <person name="Nolan M."/>
            <person name="Ohm R."/>
            <person name="Pangilinan J."/>
            <person name="Park H.-J."/>
            <person name="Ramirez L."/>
            <person name="Alfaro M."/>
            <person name="Sun H."/>
            <person name="Tritt A."/>
            <person name="Yoshinaga Y."/>
            <person name="Zwiers L.-H."/>
            <person name="Turgeon B."/>
            <person name="Goodwin S."/>
            <person name="Spatafora J."/>
            <person name="Crous P."/>
            <person name="Grigoriev I."/>
        </authorList>
    </citation>
    <scope>NUCLEOTIDE SEQUENCE</scope>
    <source>
        <strain evidence="8">CBS 116435</strain>
    </source>
</reference>
<evidence type="ECO:0000256" key="3">
    <source>
        <dbReference type="ARBA" id="ARBA00022723"/>
    </source>
</evidence>
<keyword evidence="7" id="KW-1133">Transmembrane helix</keyword>
<dbReference type="InterPro" id="IPR002974">
    <property type="entry name" value="Cyt_P450_E_CYP52_ascomycetes"/>
</dbReference>
<name>A0A9P4Q075_9PEZI</name>
<keyword evidence="9" id="KW-1185">Reference proteome</keyword>
<dbReference type="EMBL" id="MU003853">
    <property type="protein sequence ID" value="KAF2717070.1"/>
    <property type="molecule type" value="Genomic_DNA"/>
</dbReference>
<dbReference type="InterPro" id="IPR047146">
    <property type="entry name" value="Cyt_P450_E_CYP52_fungi"/>
</dbReference>
<dbReference type="InterPro" id="IPR036396">
    <property type="entry name" value="Cyt_P450_sf"/>
</dbReference>
<dbReference type="InterPro" id="IPR001128">
    <property type="entry name" value="Cyt_P450"/>
</dbReference>
<evidence type="ECO:0000256" key="4">
    <source>
        <dbReference type="ARBA" id="ARBA00023002"/>
    </source>
</evidence>